<dbReference type="SUPFAM" id="SSF57667">
    <property type="entry name" value="beta-beta-alpha zinc fingers"/>
    <property type="match status" value="2"/>
</dbReference>
<name>A0A3P8NYM1_ASTCA</name>
<dbReference type="FunFam" id="3.30.160.60:FF:001134">
    <property type="entry name" value="Zinc finger protein 70"/>
    <property type="match status" value="1"/>
</dbReference>
<evidence type="ECO:0000259" key="14">
    <source>
        <dbReference type="PROSITE" id="PS50157"/>
    </source>
</evidence>
<evidence type="ECO:0000256" key="5">
    <source>
        <dbReference type="ARBA" id="ARBA00022737"/>
    </source>
</evidence>
<evidence type="ECO:0000256" key="9">
    <source>
        <dbReference type="ARBA" id="ARBA00023125"/>
    </source>
</evidence>
<dbReference type="PROSITE" id="PS00028">
    <property type="entry name" value="ZINC_FINGER_C2H2_1"/>
    <property type="match status" value="4"/>
</dbReference>
<evidence type="ECO:0000256" key="2">
    <source>
        <dbReference type="ARBA" id="ARBA00004123"/>
    </source>
</evidence>
<keyword evidence="16" id="KW-1185">Reference proteome</keyword>
<dbReference type="FunFam" id="3.30.160.60:FF:002716">
    <property type="entry name" value="Zinc finger protein 212"/>
    <property type="match status" value="1"/>
</dbReference>
<feature type="compositionally biased region" description="Acidic residues" evidence="13">
    <location>
        <begin position="7"/>
        <end position="17"/>
    </location>
</feature>
<sequence>SSSVDREDPDIKDEQEEVVIAQLTSSPASVKSEEGEEKPESLQLYHRQTEEVSDSVGGPEPDPDLQPDGKTSGSSDTDVSDSDECEQSREPAAPRASGDADEKPFSCSVCGRKFGHSRNLSRHLRTHTGEKPVSCSQCGKRFVDSGNLQRHMGIHTEKKPFSCSECGRSFKDKTTLINHRRTHTGEKPFSCKFCSKTFTHSGNLKQHLCIHTGEKPYSCSRCSKTFGRNTFVSRSFFSCFFCCFTLII</sequence>
<feature type="domain" description="C2H2-type" evidence="14">
    <location>
        <begin position="161"/>
        <end position="188"/>
    </location>
</feature>
<evidence type="ECO:0000256" key="6">
    <source>
        <dbReference type="ARBA" id="ARBA00022771"/>
    </source>
</evidence>
<keyword evidence="4" id="KW-0479">Metal-binding</keyword>
<dbReference type="InterPro" id="IPR013087">
    <property type="entry name" value="Znf_C2H2_type"/>
</dbReference>
<dbReference type="Ensembl" id="ENSACLT00000010064.2">
    <property type="protein sequence ID" value="ENSACLP00000009838.2"/>
    <property type="gene ID" value="ENSACLG00000032781.1"/>
</dbReference>
<keyword evidence="8" id="KW-0805">Transcription regulation</keyword>
<feature type="region of interest" description="Disordered" evidence="13">
    <location>
        <begin position="1"/>
        <end position="103"/>
    </location>
</feature>
<dbReference type="FunFam" id="3.30.160.60:FF:000912">
    <property type="entry name" value="Zinc finger protein 660"/>
    <property type="match status" value="1"/>
</dbReference>
<dbReference type="InterPro" id="IPR036236">
    <property type="entry name" value="Znf_C2H2_sf"/>
</dbReference>
<evidence type="ECO:0000256" key="11">
    <source>
        <dbReference type="ARBA" id="ARBA00023242"/>
    </source>
</evidence>
<evidence type="ECO:0000256" key="13">
    <source>
        <dbReference type="SAM" id="MobiDB-lite"/>
    </source>
</evidence>
<evidence type="ECO:0000256" key="8">
    <source>
        <dbReference type="ARBA" id="ARBA00023015"/>
    </source>
</evidence>
<feature type="domain" description="C2H2-type" evidence="14">
    <location>
        <begin position="189"/>
        <end position="216"/>
    </location>
</feature>
<evidence type="ECO:0000256" key="7">
    <source>
        <dbReference type="ARBA" id="ARBA00022833"/>
    </source>
</evidence>
<protein>
    <recommendedName>
        <fullName evidence="14">C2H2-type domain-containing protein</fullName>
    </recommendedName>
</protein>
<dbReference type="PANTHER" id="PTHR16515">
    <property type="entry name" value="PR DOMAIN ZINC FINGER PROTEIN"/>
    <property type="match status" value="1"/>
</dbReference>
<evidence type="ECO:0000256" key="4">
    <source>
        <dbReference type="ARBA" id="ARBA00022723"/>
    </source>
</evidence>
<comment type="similarity">
    <text evidence="3">Belongs to the krueppel C2H2-type zinc-finger protein family.</text>
</comment>
<evidence type="ECO:0000313" key="15">
    <source>
        <dbReference type="Ensembl" id="ENSACLP00000009838.2"/>
    </source>
</evidence>
<dbReference type="FunFam" id="3.30.160.60:FF:000130">
    <property type="entry name" value="Spalt-like transcription factor 4"/>
    <property type="match status" value="1"/>
</dbReference>
<dbReference type="Proteomes" id="UP000265100">
    <property type="component" value="Chromosome 22"/>
</dbReference>
<keyword evidence="5" id="KW-0677">Repeat</keyword>
<evidence type="ECO:0000313" key="16">
    <source>
        <dbReference type="Proteomes" id="UP000265100"/>
    </source>
</evidence>
<reference evidence="15" key="3">
    <citation type="submission" date="2025-09" db="UniProtKB">
        <authorList>
            <consortium name="Ensembl"/>
        </authorList>
    </citation>
    <scope>IDENTIFICATION</scope>
</reference>
<reference evidence="15" key="2">
    <citation type="submission" date="2025-08" db="UniProtKB">
        <authorList>
            <consortium name="Ensembl"/>
        </authorList>
    </citation>
    <scope>IDENTIFICATION</scope>
</reference>
<keyword evidence="9" id="KW-0238">DNA-binding</keyword>
<organism evidence="15 16">
    <name type="scientific">Astatotilapia calliptera</name>
    <name type="common">Eastern happy</name>
    <name type="synonym">Chromis callipterus</name>
    <dbReference type="NCBI Taxonomy" id="8154"/>
    <lineage>
        <taxon>Eukaryota</taxon>
        <taxon>Metazoa</taxon>
        <taxon>Chordata</taxon>
        <taxon>Craniata</taxon>
        <taxon>Vertebrata</taxon>
        <taxon>Euteleostomi</taxon>
        <taxon>Actinopterygii</taxon>
        <taxon>Neopterygii</taxon>
        <taxon>Teleostei</taxon>
        <taxon>Neoteleostei</taxon>
        <taxon>Acanthomorphata</taxon>
        <taxon>Ovalentaria</taxon>
        <taxon>Cichlomorphae</taxon>
        <taxon>Cichliformes</taxon>
        <taxon>Cichlidae</taxon>
        <taxon>African cichlids</taxon>
        <taxon>Pseudocrenilabrinae</taxon>
        <taxon>Haplochromini</taxon>
        <taxon>Astatotilapia</taxon>
    </lineage>
</organism>
<dbReference type="GO" id="GO:0010468">
    <property type="term" value="P:regulation of gene expression"/>
    <property type="evidence" value="ECO:0007669"/>
    <property type="project" value="TreeGrafter"/>
</dbReference>
<dbReference type="Pfam" id="PF00096">
    <property type="entry name" value="zf-C2H2"/>
    <property type="match status" value="4"/>
</dbReference>
<comment type="function">
    <text evidence="1">May be involved in transcriptional regulation.</text>
</comment>
<feature type="domain" description="C2H2-type" evidence="14">
    <location>
        <begin position="133"/>
        <end position="160"/>
    </location>
</feature>
<dbReference type="PANTHER" id="PTHR16515:SF49">
    <property type="entry name" value="GASTRULA ZINC FINGER PROTEIN XLCGF49.1-LIKE-RELATED"/>
    <property type="match status" value="1"/>
</dbReference>
<evidence type="ECO:0000256" key="10">
    <source>
        <dbReference type="ARBA" id="ARBA00023163"/>
    </source>
</evidence>
<dbReference type="Gene3D" id="3.30.160.60">
    <property type="entry name" value="Classic Zinc Finger"/>
    <property type="match status" value="5"/>
</dbReference>
<keyword evidence="11" id="KW-0539">Nucleus</keyword>
<dbReference type="GO" id="GO:0008270">
    <property type="term" value="F:zinc ion binding"/>
    <property type="evidence" value="ECO:0007669"/>
    <property type="project" value="UniProtKB-KW"/>
</dbReference>
<dbReference type="AlphaFoldDB" id="A0A3P8NYM1"/>
<feature type="compositionally biased region" description="Low complexity" evidence="13">
    <location>
        <begin position="68"/>
        <end position="77"/>
    </location>
</feature>
<dbReference type="GO" id="GO:0003677">
    <property type="term" value="F:DNA binding"/>
    <property type="evidence" value="ECO:0007669"/>
    <property type="project" value="UniProtKB-KW"/>
</dbReference>
<keyword evidence="10" id="KW-0804">Transcription</keyword>
<feature type="domain" description="C2H2-type" evidence="14">
    <location>
        <begin position="105"/>
        <end position="132"/>
    </location>
</feature>
<dbReference type="GeneTree" id="ENSGT01150000286959"/>
<proteinExistence type="inferred from homology"/>
<evidence type="ECO:0000256" key="1">
    <source>
        <dbReference type="ARBA" id="ARBA00003767"/>
    </source>
</evidence>
<accession>A0A3P8NYM1</accession>
<dbReference type="InterPro" id="IPR050331">
    <property type="entry name" value="Zinc_finger"/>
</dbReference>
<dbReference type="OMA" id="CKQSREP"/>
<evidence type="ECO:0000256" key="12">
    <source>
        <dbReference type="PROSITE-ProRule" id="PRU00042"/>
    </source>
</evidence>
<dbReference type="SMART" id="SM00355">
    <property type="entry name" value="ZnF_C2H2"/>
    <property type="match status" value="4"/>
</dbReference>
<dbReference type="PROSITE" id="PS50157">
    <property type="entry name" value="ZINC_FINGER_C2H2_2"/>
    <property type="match status" value="4"/>
</dbReference>
<dbReference type="STRING" id="8154.ENSACLP00000009838"/>
<keyword evidence="6 12" id="KW-0863">Zinc-finger</keyword>
<dbReference type="GO" id="GO:0005634">
    <property type="term" value="C:nucleus"/>
    <property type="evidence" value="ECO:0007669"/>
    <property type="project" value="UniProtKB-SubCell"/>
</dbReference>
<keyword evidence="7" id="KW-0862">Zinc</keyword>
<evidence type="ECO:0000256" key="3">
    <source>
        <dbReference type="ARBA" id="ARBA00006991"/>
    </source>
</evidence>
<reference evidence="15" key="1">
    <citation type="submission" date="2018-05" db="EMBL/GenBank/DDBJ databases">
        <authorList>
            <person name="Datahose"/>
        </authorList>
    </citation>
    <scope>NUCLEOTIDE SEQUENCE</scope>
</reference>
<comment type="subcellular location">
    <subcellularLocation>
        <location evidence="2">Nucleus</location>
    </subcellularLocation>
</comment>